<accession>A0AAJ1M7W5</accession>
<gene>
    <name evidence="1" type="ORF">PO158_01450</name>
</gene>
<organism evidence="1 2">
    <name type="scientific">Limosilactobacillus mucosae</name>
    <name type="common">Lactobacillus mucosae</name>
    <dbReference type="NCBI Taxonomy" id="97478"/>
    <lineage>
        <taxon>Bacteria</taxon>
        <taxon>Bacillati</taxon>
        <taxon>Bacillota</taxon>
        <taxon>Bacilli</taxon>
        <taxon>Lactobacillales</taxon>
        <taxon>Lactobacillaceae</taxon>
        <taxon>Limosilactobacillus</taxon>
    </lineage>
</organism>
<sequence length="99" mass="11655">MINTQKQLDKLKQKRFLVATCDKCQTYDFAGLLKEFWLELKIVDGQIGFWQTSCCDWLIVPQATANWRELMHQLIKEIYDCSFDVIAIACIKDDRFCVI</sequence>
<dbReference type="RefSeq" id="WP_272207602.1">
    <property type="nucleotide sequence ID" value="NZ_JAQONC010000010.1"/>
</dbReference>
<dbReference type="EMBL" id="JAQOND010000008">
    <property type="protein sequence ID" value="MDC2826960.1"/>
    <property type="molecule type" value="Genomic_DNA"/>
</dbReference>
<protein>
    <submittedName>
        <fullName evidence="1">Uncharacterized protein</fullName>
    </submittedName>
</protein>
<evidence type="ECO:0000313" key="2">
    <source>
        <dbReference type="Proteomes" id="UP001218021"/>
    </source>
</evidence>
<reference evidence="1" key="1">
    <citation type="submission" date="2023-01" db="EMBL/GenBank/DDBJ databases">
        <title>Genome analysis of 13 Lactobacillus isolated from gut of wild boar.</title>
        <authorList>
            <person name="Papp P."/>
            <person name="Libisch B."/>
            <person name="Nagy T."/>
            <person name="Olasz F."/>
        </authorList>
    </citation>
    <scope>NUCLEOTIDE SEQUENCE</scope>
    <source>
        <strain evidence="1">F108</strain>
    </source>
</reference>
<evidence type="ECO:0000313" key="1">
    <source>
        <dbReference type="EMBL" id="MDC2826960.1"/>
    </source>
</evidence>
<dbReference type="Proteomes" id="UP001218021">
    <property type="component" value="Unassembled WGS sequence"/>
</dbReference>
<name>A0AAJ1M7W5_LIMMU</name>
<comment type="caution">
    <text evidence="1">The sequence shown here is derived from an EMBL/GenBank/DDBJ whole genome shotgun (WGS) entry which is preliminary data.</text>
</comment>
<dbReference type="AlphaFoldDB" id="A0AAJ1M7W5"/>
<proteinExistence type="predicted"/>